<dbReference type="NCBIfam" id="NF009911">
    <property type="entry name" value="PRK13371.1"/>
    <property type="match status" value="1"/>
</dbReference>
<evidence type="ECO:0000256" key="1">
    <source>
        <dbReference type="ARBA" id="ARBA00001966"/>
    </source>
</evidence>
<dbReference type="GO" id="GO:0050992">
    <property type="term" value="P:dimethylallyl diphosphate biosynthetic process"/>
    <property type="evidence" value="ECO:0007669"/>
    <property type="project" value="InterPro"/>
</dbReference>
<keyword evidence="5" id="KW-0408">Iron</keyword>
<evidence type="ECO:0000256" key="6">
    <source>
        <dbReference type="ARBA" id="ARBA00023014"/>
    </source>
</evidence>
<name>A0A5A7QZ87_STRAF</name>
<dbReference type="AlphaFoldDB" id="A0A5A7QZ87"/>
<evidence type="ECO:0000256" key="5">
    <source>
        <dbReference type="ARBA" id="ARBA00023004"/>
    </source>
</evidence>
<organism evidence="11 12">
    <name type="scientific">Striga asiatica</name>
    <name type="common">Asiatic witchweed</name>
    <name type="synonym">Buchnera asiatica</name>
    <dbReference type="NCBI Taxonomy" id="4170"/>
    <lineage>
        <taxon>Eukaryota</taxon>
        <taxon>Viridiplantae</taxon>
        <taxon>Streptophyta</taxon>
        <taxon>Embryophyta</taxon>
        <taxon>Tracheophyta</taxon>
        <taxon>Spermatophyta</taxon>
        <taxon>Magnoliopsida</taxon>
        <taxon>eudicotyledons</taxon>
        <taxon>Gunneridae</taxon>
        <taxon>Pentapetalae</taxon>
        <taxon>asterids</taxon>
        <taxon>lamiids</taxon>
        <taxon>Lamiales</taxon>
        <taxon>Orobanchaceae</taxon>
        <taxon>Buchnereae</taxon>
        <taxon>Striga</taxon>
    </lineage>
</organism>
<dbReference type="EC" id="1.17.7.4" evidence="10"/>
<evidence type="ECO:0000256" key="9">
    <source>
        <dbReference type="ARBA" id="ARBA00046335"/>
    </source>
</evidence>
<comment type="similarity">
    <text evidence="9">Belongs to the IspH family.</text>
</comment>
<dbReference type="GO" id="GO:0046872">
    <property type="term" value="F:metal ion binding"/>
    <property type="evidence" value="ECO:0007669"/>
    <property type="project" value="UniProtKB-KW"/>
</dbReference>
<evidence type="ECO:0000313" key="12">
    <source>
        <dbReference type="Proteomes" id="UP000325081"/>
    </source>
</evidence>
<keyword evidence="4" id="KW-0560">Oxidoreductase</keyword>
<evidence type="ECO:0000256" key="3">
    <source>
        <dbReference type="ARBA" id="ARBA00022723"/>
    </source>
</evidence>
<dbReference type="Pfam" id="PF02401">
    <property type="entry name" value="LYTB"/>
    <property type="match status" value="1"/>
</dbReference>
<sequence>MAISLQFCRISTRTDLGLPEARLFRLRKPSSVRCSAAGEGVPSSSAAVESSEFDAKVFRHNLTRSKNYNRKGFGHKKETLEQMSQEYTSDIIKTLKENGYEYTWGNVTVKLAESYGFCWGVERAVQIAYEARKQFPTEKIWITNEIIHNPTVNQRLEEMEVKNIPLDDGKKQFDVVDKGDVVVLPAFGAAVDEMLVLSEKNVQIVDTTCPWVSKVWNTVEKHKKGDYTSVIHGKYSHEETVATASFAGKYIIVKNMKEATYVCDYILGGGLDGSSSTREAFLEVGSEFSCLKKFKYAVSDGFDPDKDLVKVGVANQTTMLKGETEEIGKLLERTVMQKFGVENINNHFISFNTICDATQERQDAMYKLVEEKLDLMLVVGGWNSSNTSHLQEIAEDRGIPSYWIDSEKRIGPGNKIAYKLMHGELVEKENWLPKGQVRIGITSGASTPDKVVEDVLARVFDIKREELLQVA</sequence>
<dbReference type="Gene3D" id="3.40.1010.20">
    <property type="entry name" value="4-hydroxy-3-methylbut-2-enyl diphosphate reductase, catalytic domain"/>
    <property type="match status" value="2"/>
</dbReference>
<accession>A0A5A7QZ87</accession>
<evidence type="ECO:0000256" key="2">
    <source>
        <dbReference type="ARBA" id="ARBA00022485"/>
    </source>
</evidence>
<comment type="cofactor">
    <cofactor evidence="1">
        <name>[4Fe-4S] cluster</name>
        <dbReference type="ChEBI" id="CHEBI:49883"/>
    </cofactor>
</comment>
<dbReference type="EMBL" id="BKCP01009181">
    <property type="protein sequence ID" value="GER50398.1"/>
    <property type="molecule type" value="Genomic_DNA"/>
</dbReference>
<dbReference type="NCBIfam" id="TIGR00216">
    <property type="entry name" value="ispH_lytB"/>
    <property type="match status" value="1"/>
</dbReference>
<dbReference type="HAMAP" id="MF_00191">
    <property type="entry name" value="IspH"/>
    <property type="match status" value="1"/>
</dbReference>
<dbReference type="Gene3D" id="3.40.50.11270">
    <property type="match status" value="1"/>
</dbReference>
<dbReference type="PANTHER" id="PTHR31619">
    <property type="entry name" value="4-HYDROXY-3-METHYLBUT-2-ENYL DIPHOSPHATE REDUCTASE, CHLOROPLASTIC"/>
    <property type="match status" value="1"/>
</dbReference>
<evidence type="ECO:0000256" key="10">
    <source>
        <dbReference type="ARBA" id="ARBA00047177"/>
    </source>
</evidence>
<dbReference type="GO" id="GO:0051539">
    <property type="term" value="F:4 iron, 4 sulfur cluster binding"/>
    <property type="evidence" value="ECO:0007669"/>
    <property type="project" value="UniProtKB-KW"/>
</dbReference>
<comment type="pathway">
    <text evidence="7">Isoprenoid biosynthesis; isopentenyl diphosphate biosynthesis via DXP pathway; isopentenyl diphosphate from 1-deoxy-D-xylulose 5-phosphate: step 6/6.</text>
</comment>
<comment type="pathway">
    <text evidence="8">Isoprenoid biosynthesis; dimethylallyl diphosphate biosynthesis; dimethylallyl diphosphate from (2E)-4-hydroxy-3-methylbutenyl diphosphate: step 1/1.</text>
</comment>
<dbReference type="GO" id="GO:0051745">
    <property type="term" value="F:4-hydroxy-3-methylbut-2-enyl diphosphate reductase activity"/>
    <property type="evidence" value="ECO:0007669"/>
    <property type="project" value="UniProtKB-EC"/>
</dbReference>
<keyword evidence="6" id="KW-0411">Iron-sulfur</keyword>
<dbReference type="CDD" id="cd13944">
    <property type="entry name" value="lytB_ispH"/>
    <property type="match status" value="1"/>
</dbReference>
<evidence type="ECO:0000256" key="7">
    <source>
        <dbReference type="ARBA" id="ARBA00046313"/>
    </source>
</evidence>
<protein>
    <recommendedName>
        <fullName evidence="10">4-hydroxy-3-methylbut-2-enyl diphosphate reductase</fullName>
        <ecNumber evidence="10">1.17.7.4</ecNumber>
    </recommendedName>
</protein>
<dbReference type="PANTHER" id="PTHR31619:SF5">
    <property type="entry name" value="4-HYDROXY-3-METHYLBUT-2-ENYL DIPHOSPHATE REDUCTASE, CHLOROPLASTIC"/>
    <property type="match status" value="1"/>
</dbReference>
<dbReference type="InterPro" id="IPR003451">
    <property type="entry name" value="LytB/IspH"/>
</dbReference>
<dbReference type="Proteomes" id="UP000325081">
    <property type="component" value="Unassembled WGS sequence"/>
</dbReference>
<evidence type="ECO:0000313" key="11">
    <source>
        <dbReference type="EMBL" id="GER50398.1"/>
    </source>
</evidence>
<keyword evidence="12" id="KW-1185">Reference proteome</keyword>
<dbReference type="GO" id="GO:0019288">
    <property type="term" value="P:isopentenyl diphosphate biosynthetic process, methylerythritol 4-phosphate pathway"/>
    <property type="evidence" value="ECO:0007669"/>
    <property type="project" value="InterPro"/>
</dbReference>
<comment type="caution">
    <text evidence="11">The sequence shown here is derived from an EMBL/GenBank/DDBJ whole genome shotgun (WGS) entry which is preliminary data.</text>
</comment>
<dbReference type="OrthoDB" id="1698201at2759"/>
<gene>
    <name evidence="11" type="ORF">STAS_27702</name>
</gene>
<proteinExistence type="inferred from homology"/>
<keyword evidence="3" id="KW-0479">Metal-binding</keyword>
<keyword evidence="2" id="KW-0004">4Fe-4S</keyword>
<evidence type="ECO:0000256" key="8">
    <source>
        <dbReference type="ARBA" id="ARBA00046314"/>
    </source>
</evidence>
<reference evidence="12" key="1">
    <citation type="journal article" date="2019" name="Curr. Biol.">
        <title>Genome Sequence of Striga asiatica Provides Insight into the Evolution of Plant Parasitism.</title>
        <authorList>
            <person name="Yoshida S."/>
            <person name="Kim S."/>
            <person name="Wafula E.K."/>
            <person name="Tanskanen J."/>
            <person name="Kim Y.M."/>
            <person name="Honaas L."/>
            <person name="Yang Z."/>
            <person name="Spallek T."/>
            <person name="Conn C.E."/>
            <person name="Ichihashi Y."/>
            <person name="Cheong K."/>
            <person name="Cui S."/>
            <person name="Der J.P."/>
            <person name="Gundlach H."/>
            <person name="Jiao Y."/>
            <person name="Hori C."/>
            <person name="Ishida J.K."/>
            <person name="Kasahara H."/>
            <person name="Kiba T."/>
            <person name="Kim M.S."/>
            <person name="Koo N."/>
            <person name="Laohavisit A."/>
            <person name="Lee Y.H."/>
            <person name="Lumba S."/>
            <person name="McCourt P."/>
            <person name="Mortimer J.C."/>
            <person name="Mutuku J.M."/>
            <person name="Nomura T."/>
            <person name="Sasaki-Sekimoto Y."/>
            <person name="Seto Y."/>
            <person name="Wang Y."/>
            <person name="Wakatake T."/>
            <person name="Sakakibara H."/>
            <person name="Demura T."/>
            <person name="Yamaguchi S."/>
            <person name="Yoneyama K."/>
            <person name="Manabe R.I."/>
            <person name="Nelson D.C."/>
            <person name="Schulman A.H."/>
            <person name="Timko M.P."/>
            <person name="dePamphilis C.W."/>
            <person name="Choi D."/>
            <person name="Shirasu K."/>
        </authorList>
    </citation>
    <scope>NUCLEOTIDE SEQUENCE [LARGE SCALE GENOMIC DNA]</scope>
    <source>
        <strain evidence="12">cv. UVA1</strain>
    </source>
</reference>
<evidence type="ECO:0000256" key="4">
    <source>
        <dbReference type="ARBA" id="ARBA00023002"/>
    </source>
</evidence>